<keyword evidence="2" id="KW-0472">Membrane</keyword>
<gene>
    <name evidence="3" type="ORF">IFR04_010662</name>
</gene>
<comment type="caution">
    <text evidence="3">The sequence shown here is derived from an EMBL/GenBank/DDBJ whole genome shotgun (WGS) entry which is preliminary data.</text>
</comment>
<evidence type="ECO:0000256" key="1">
    <source>
        <dbReference type="SAM" id="MobiDB-lite"/>
    </source>
</evidence>
<dbReference type="EMBL" id="JAFJYH010000194">
    <property type="protein sequence ID" value="KAG4416205.1"/>
    <property type="molecule type" value="Genomic_DNA"/>
</dbReference>
<dbReference type="OrthoDB" id="3540210at2759"/>
<reference evidence="3" key="1">
    <citation type="submission" date="2021-02" db="EMBL/GenBank/DDBJ databases">
        <title>Genome sequence Cadophora malorum strain M34.</title>
        <authorList>
            <person name="Stefanovic E."/>
            <person name="Vu D."/>
            <person name="Scully C."/>
            <person name="Dijksterhuis J."/>
            <person name="Roader J."/>
            <person name="Houbraken J."/>
        </authorList>
    </citation>
    <scope>NUCLEOTIDE SEQUENCE</scope>
    <source>
        <strain evidence="3">M34</strain>
    </source>
</reference>
<feature type="transmembrane region" description="Helical" evidence="2">
    <location>
        <begin position="107"/>
        <end position="134"/>
    </location>
</feature>
<dbReference type="Proteomes" id="UP000664132">
    <property type="component" value="Unassembled WGS sequence"/>
</dbReference>
<keyword evidence="2" id="KW-1133">Transmembrane helix</keyword>
<organism evidence="3 4">
    <name type="scientific">Cadophora malorum</name>
    <dbReference type="NCBI Taxonomy" id="108018"/>
    <lineage>
        <taxon>Eukaryota</taxon>
        <taxon>Fungi</taxon>
        <taxon>Dikarya</taxon>
        <taxon>Ascomycota</taxon>
        <taxon>Pezizomycotina</taxon>
        <taxon>Leotiomycetes</taxon>
        <taxon>Helotiales</taxon>
        <taxon>Ploettnerulaceae</taxon>
        <taxon>Cadophora</taxon>
    </lineage>
</organism>
<protein>
    <submittedName>
        <fullName evidence="3">Uncharacterized protein</fullName>
    </submittedName>
</protein>
<name>A0A8H7T7E8_9HELO</name>
<evidence type="ECO:0000313" key="4">
    <source>
        <dbReference type="Proteomes" id="UP000664132"/>
    </source>
</evidence>
<dbReference type="AlphaFoldDB" id="A0A8H7T7E8"/>
<proteinExistence type="predicted"/>
<feature type="transmembrane region" description="Helical" evidence="2">
    <location>
        <begin position="530"/>
        <end position="552"/>
    </location>
</feature>
<sequence>MRPQDNIYVGQWDNKLASDILSKSLYTVPDIWGIVIFSALAVLVTHISQKSWSIAKFVTFCLFRSISDDELDEYVVVLRNSPTAFSTSWKFFKLRIRKRGPELRQSCFIYSVILIGIIHAAAYIGLGVFMPLALIDNFAKLKNVNCGYWPVNISDLGNIPDENDRRFVLSQFAGFVAKGTATTKGYVSECYGAFPASNCDLLLNSRIAWTGIDNTSCPFAPGQCVGGDTSAYTMAMKNITAADYGINIKSTLSMSRNATCAPVIMEPYRCDDDHGGQGYCHFTYYGNNHSTPVRMDEANAYQVYGWFPQPNFIVHPNLQADVGNVSLIYISRKNLVHLYESHDPVFRATENIPLPGFSEGGYVPAWQDRVTVIGCVEKLQLCASFHGITDCSPWVGVVSGENNVTGLDTFLNKCTLEDQGLISLLLPKTPVLQTIGDAARGSGSELIAGQSLLSDPRLHIEIQTASGDEQWKKEVGQWFNVMLAVSQLAVLYFPIGSPFVDTRLAQDEMLPESRFVCDNVLINSYKHTTIILGGLGTIFACSVLIMLLCIIGQPVSSWLQGRGHFSQVLGPWDRLSWESSAALVSLAAAGHAGQNNAEEAIPLRDRSSHRPAAPS</sequence>
<keyword evidence="4" id="KW-1185">Reference proteome</keyword>
<feature type="region of interest" description="Disordered" evidence="1">
    <location>
        <begin position="594"/>
        <end position="615"/>
    </location>
</feature>
<feature type="transmembrane region" description="Helical" evidence="2">
    <location>
        <begin position="31"/>
        <end position="48"/>
    </location>
</feature>
<evidence type="ECO:0000313" key="3">
    <source>
        <dbReference type="EMBL" id="KAG4416205.1"/>
    </source>
</evidence>
<keyword evidence="2" id="KW-0812">Transmembrane</keyword>
<evidence type="ECO:0000256" key="2">
    <source>
        <dbReference type="SAM" id="Phobius"/>
    </source>
</evidence>
<accession>A0A8H7T7E8</accession>